<evidence type="ECO:0000313" key="3">
    <source>
        <dbReference type="Proteomes" id="UP000813385"/>
    </source>
</evidence>
<gene>
    <name evidence="2" type="ORF">B0T11DRAFT_295804</name>
</gene>
<comment type="caution">
    <text evidence="2">The sequence shown here is derived from an EMBL/GenBank/DDBJ whole genome shotgun (WGS) entry which is preliminary data.</text>
</comment>
<protein>
    <submittedName>
        <fullName evidence="2">Uncharacterized protein</fullName>
    </submittedName>
</protein>
<sequence length="297" mass="33721">MAPFILDDPNMEGSFGDDTNSPWHASRPDPPSQSFPIYEDPPVDILAPWDVSHPGEQQVIQHCESITNTDPEELRAWERRRQSSAVHEIREPRRISFSPVWSSEGISPIIAPSEPRLLSIQERANKDLAQGHLLAKETIEGNRTLEDVVISSWMKIKHAKVLTSESARHIKVLRAWIEVRAVQLKYGDLCRGWRSPSVGRCTLPREPHPARVAEIFEQAMLSSSRRFIYQVERELSVVAGHYSQGVDSPYPWDERDLDSDSSSDIDRMLDEVLRITPREPLADLTNIIQNWGNAGAH</sequence>
<accession>A0A8K0TJ49</accession>
<dbReference type="Proteomes" id="UP000813385">
    <property type="component" value="Unassembled WGS sequence"/>
</dbReference>
<name>A0A8K0TJ49_9PEZI</name>
<feature type="region of interest" description="Disordered" evidence="1">
    <location>
        <begin position="1"/>
        <end position="36"/>
    </location>
</feature>
<proteinExistence type="predicted"/>
<reference evidence="2" key="1">
    <citation type="journal article" date="2021" name="Nat. Commun.">
        <title>Genetic determinants of endophytism in the Arabidopsis root mycobiome.</title>
        <authorList>
            <person name="Mesny F."/>
            <person name="Miyauchi S."/>
            <person name="Thiergart T."/>
            <person name="Pickel B."/>
            <person name="Atanasova L."/>
            <person name="Karlsson M."/>
            <person name="Huettel B."/>
            <person name="Barry K.W."/>
            <person name="Haridas S."/>
            <person name="Chen C."/>
            <person name="Bauer D."/>
            <person name="Andreopoulos W."/>
            <person name="Pangilinan J."/>
            <person name="LaButti K."/>
            <person name="Riley R."/>
            <person name="Lipzen A."/>
            <person name="Clum A."/>
            <person name="Drula E."/>
            <person name="Henrissat B."/>
            <person name="Kohler A."/>
            <person name="Grigoriev I.V."/>
            <person name="Martin F.M."/>
            <person name="Hacquard S."/>
        </authorList>
    </citation>
    <scope>NUCLEOTIDE SEQUENCE</scope>
    <source>
        <strain evidence="2">MPI-CAGE-AT-0016</strain>
    </source>
</reference>
<dbReference type="AlphaFoldDB" id="A0A8K0TJ49"/>
<evidence type="ECO:0000313" key="2">
    <source>
        <dbReference type="EMBL" id="KAH7368104.1"/>
    </source>
</evidence>
<dbReference type="EMBL" id="JAGPXD010000002">
    <property type="protein sequence ID" value="KAH7368104.1"/>
    <property type="molecule type" value="Genomic_DNA"/>
</dbReference>
<evidence type="ECO:0000256" key="1">
    <source>
        <dbReference type="SAM" id="MobiDB-lite"/>
    </source>
</evidence>
<keyword evidence="3" id="KW-1185">Reference proteome</keyword>
<organism evidence="2 3">
    <name type="scientific">Plectosphaerella cucumerina</name>
    <dbReference type="NCBI Taxonomy" id="40658"/>
    <lineage>
        <taxon>Eukaryota</taxon>
        <taxon>Fungi</taxon>
        <taxon>Dikarya</taxon>
        <taxon>Ascomycota</taxon>
        <taxon>Pezizomycotina</taxon>
        <taxon>Sordariomycetes</taxon>
        <taxon>Hypocreomycetidae</taxon>
        <taxon>Glomerellales</taxon>
        <taxon>Plectosphaerellaceae</taxon>
        <taxon>Plectosphaerella</taxon>
    </lineage>
</organism>